<protein>
    <recommendedName>
        <fullName evidence="3">Group-specific protein</fullName>
    </recommendedName>
</protein>
<evidence type="ECO:0000313" key="1">
    <source>
        <dbReference type="EMBL" id="KQL20173.1"/>
    </source>
</evidence>
<evidence type="ECO:0000313" key="2">
    <source>
        <dbReference type="Proteomes" id="UP000050996"/>
    </source>
</evidence>
<keyword evidence="2" id="KW-1185">Reference proteome</keyword>
<evidence type="ECO:0008006" key="3">
    <source>
        <dbReference type="Google" id="ProtNLM"/>
    </source>
</evidence>
<dbReference type="RefSeq" id="WP_056685362.1">
    <property type="nucleotide sequence ID" value="NZ_LJIX01000006.1"/>
</dbReference>
<accession>A0A0Q3T9Z8</accession>
<organism evidence="1 2">
    <name type="scientific">Cytobacillus solani</name>
    <dbReference type="NCBI Taxonomy" id="1637975"/>
    <lineage>
        <taxon>Bacteria</taxon>
        <taxon>Bacillati</taxon>
        <taxon>Bacillota</taxon>
        <taxon>Bacilli</taxon>
        <taxon>Bacillales</taxon>
        <taxon>Bacillaceae</taxon>
        <taxon>Cytobacillus</taxon>
    </lineage>
</organism>
<name>A0A0Q3T9Z8_9BACI</name>
<comment type="caution">
    <text evidence="1">The sequence shown here is derived from an EMBL/GenBank/DDBJ whole genome shotgun (WGS) entry which is preliminary data.</text>
</comment>
<reference evidence="1 2" key="1">
    <citation type="submission" date="2015-09" db="EMBL/GenBank/DDBJ databases">
        <title>Genome sequencing project for genomic taxonomy and phylogenomics of Bacillus-like bacteria.</title>
        <authorList>
            <person name="Liu B."/>
            <person name="Wang J."/>
            <person name="Zhu Y."/>
            <person name="Liu G."/>
            <person name="Chen Q."/>
            <person name="Chen Z."/>
            <person name="Lan J."/>
            <person name="Che J."/>
            <person name="Ge C."/>
            <person name="Shi H."/>
            <person name="Pan Z."/>
            <person name="Liu X."/>
        </authorList>
    </citation>
    <scope>NUCLEOTIDE SEQUENCE [LARGE SCALE GENOMIC DNA]</scope>
    <source>
        <strain evidence="1 2">FJAT-18043</strain>
    </source>
</reference>
<proteinExistence type="predicted"/>
<sequence>MFDPTAFENMKVVIDGAIYDEDLSGGITIIDRNDLLNSAKLSRKYEVTFTSQADNRVACTFMMEAGLENLAAELLPSAQSEILAGCQLFVKFTFMHPNEHYYFQTIERCLKDIWGPERTISQSAFFNPFDEDNTIKNEAIISFNRLVYEDQMDDILEMVNYMIISLERLRAII</sequence>
<dbReference type="Proteomes" id="UP000050996">
    <property type="component" value="Unassembled WGS sequence"/>
</dbReference>
<dbReference type="PATRIC" id="fig|1637975.4.peg.3410"/>
<dbReference type="EMBL" id="LJIX01000006">
    <property type="protein sequence ID" value="KQL20173.1"/>
    <property type="molecule type" value="Genomic_DNA"/>
</dbReference>
<gene>
    <name evidence="1" type="ORF">AN957_17405</name>
</gene>
<dbReference type="STRING" id="1637975.AN957_17405"/>
<dbReference type="AlphaFoldDB" id="A0A0Q3T9Z8"/>